<dbReference type="Proteomes" id="UP001056291">
    <property type="component" value="Chromosome"/>
</dbReference>
<name>A0ABY4W339_9PROT</name>
<proteinExistence type="predicted"/>
<dbReference type="SUPFAM" id="SSF52540">
    <property type="entry name" value="P-loop containing nucleoside triphosphate hydrolases"/>
    <property type="match status" value="1"/>
</dbReference>
<dbReference type="InterPro" id="IPR014153">
    <property type="entry name" value="Ds_break_AddB"/>
</dbReference>
<dbReference type="SUPFAM" id="SSF52980">
    <property type="entry name" value="Restriction endonuclease-like"/>
    <property type="match status" value="1"/>
</dbReference>
<feature type="domain" description="PD-(D/E)XK endonuclease-like" evidence="1">
    <location>
        <begin position="724"/>
        <end position="922"/>
    </location>
</feature>
<dbReference type="RefSeq" id="WP_251934316.1">
    <property type="nucleotide sequence ID" value="NZ_CP098747.1"/>
</dbReference>
<reference evidence="2" key="1">
    <citation type="submission" date="2022-06" db="EMBL/GenBank/DDBJ databases">
        <title>Sneathiella actinostolidae sp. nov., isolated from a sea anemonein the Western Pacific Ocean.</title>
        <authorList>
            <person name="Wei M.J."/>
        </authorList>
    </citation>
    <scope>NUCLEOTIDE SEQUENCE</scope>
    <source>
        <strain evidence="2">PHK-P5</strain>
    </source>
</reference>
<evidence type="ECO:0000259" key="1">
    <source>
        <dbReference type="Pfam" id="PF12705"/>
    </source>
</evidence>
<dbReference type="EMBL" id="CP098747">
    <property type="protein sequence ID" value="USG61329.1"/>
    <property type="molecule type" value="Genomic_DNA"/>
</dbReference>
<keyword evidence="3" id="KW-1185">Reference proteome</keyword>
<dbReference type="InterPro" id="IPR038726">
    <property type="entry name" value="PDDEXK_AddAB-type"/>
</dbReference>
<evidence type="ECO:0000313" key="2">
    <source>
        <dbReference type="EMBL" id="USG61329.1"/>
    </source>
</evidence>
<dbReference type="InterPro" id="IPR011335">
    <property type="entry name" value="Restrct_endonuc-II-like"/>
</dbReference>
<organism evidence="2 3">
    <name type="scientific">Sneathiella marina</name>
    <dbReference type="NCBI Taxonomy" id="2950108"/>
    <lineage>
        <taxon>Bacteria</taxon>
        <taxon>Pseudomonadati</taxon>
        <taxon>Pseudomonadota</taxon>
        <taxon>Alphaproteobacteria</taxon>
        <taxon>Sneathiellales</taxon>
        <taxon>Sneathiellaceae</taxon>
        <taxon>Sneathiella</taxon>
    </lineage>
</organism>
<evidence type="ECO:0000313" key="3">
    <source>
        <dbReference type="Proteomes" id="UP001056291"/>
    </source>
</evidence>
<dbReference type="InterPro" id="IPR011604">
    <property type="entry name" value="PDDEXK-like_dom_sf"/>
</dbReference>
<dbReference type="InterPro" id="IPR027417">
    <property type="entry name" value="P-loop_NTPase"/>
</dbReference>
<sequence>MGRPRIPQVLNIPPEFSFVDVLAKELLRRHGATPGELSTVTILTTTRRAARALQQSFLRETEGRPLMLPAMRPIGDVDEDELLLEADFNFEDIGEKILGLPPAIEPLRRQLLLSRLIDARADGNTTIGQSVGLARELARLLDQVQTEGLDLKSLVDLVPEEYAAHWQITLEFLEIISSAWPELLKEEGCIDPALRRDLLLHEQSEYWTKFPPNGPVYAVGSTGSIPATASLLKTVSMLPKGCVVLPGLDRHLDQASWELVKEDPTHAQYGLANLLSRLKLDRDDVADLQDEAARSVITARARFLSEALRPAASTELWQKARPPIAESLSNIRKFDCLDPQAEAQAISLLLRETLETPAKTAVLITPDRDLSRRVCAELLRWGVEVDDSAGTSLDQSPPGVFLRLVARMIADKAAPISFLAAMKHPLATFQETPEKFRRHVRELEMGVLRGPAPDTGLDGIARALKNVSGEGKSSFSKEIFHWFDGLLVAGEEIFQLSRRKEVDFADFLKVYFRFAEKLSTPAESDNSLLWEGTFGDAAANFTSELLRAAPVMGSVSPAAWPELLDNLMTGRMVRRKFGQHPRLQIWGPLEGRLQRADLIVLGGLNEGVWPPETGSDPWMSRPMRKDFKLPLPERRIGLSAHDFQQAFCGKEVVLTRAEKIDGTPTVPSRWLLRIETLLKKFELKLGGADDIGVLAWQRLLDQPDAYEPCFAPRPTPPVTARPRRLSVTRIEKWIKDPYSIFADAILKVRPLADIAEDPGAADRGNFIHAALEKFVRSYPDAMPLDAEAKLLEIGRETFGDVLSYPAVWAFWWPRFEKIAHWFVEFETVRRLNYRTLKVEVKGEIKIPAPYADFILSGTADRIDRHKDGTISVLDYKTGSIPSIKEVETGVAPQLALEAAMIARHGFSGIDIDPVTELAFVKVTGGDPPGSLRSAGKDMSVDELANAAYEGLQRLIILFDKQATPYLCRPRPDLYGRYNDYEHLARIKEWSSGESSE</sequence>
<protein>
    <submittedName>
        <fullName evidence="2">Double-strand break repair protein AddB</fullName>
    </submittedName>
</protein>
<dbReference type="Gene3D" id="3.90.320.10">
    <property type="match status" value="1"/>
</dbReference>
<dbReference type="NCBIfam" id="TIGR02786">
    <property type="entry name" value="addB_alphas"/>
    <property type="match status" value="1"/>
</dbReference>
<dbReference type="Pfam" id="PF12705">
    <property type="entry name" value="PDDEXK_1"/>
    <property type="match status" value="1"/>
</dbReference>
<gene>
    <name evidence="2" type="primary">addB</name>
    <name evidence="2" type="ORF">NBZ79_19405</name>
</gene>
<accession>A0ABY4W339</accession>